<proteinExistence type="predicted"/>
<dbReference type="RefSeq" id="WP_117917808.1">
    <property type="nucleotide sequence ID" value="NZ_QRUB01000023.1"/>
</dbReference>
<dbReference type="NCBIfam" id="NF041497">
    <property type="entry name" value="MobV"/>
    <property type="match status" value="1"/>
</dbReference>
<dbReference type="InterPro" id="IPR001668">
    <property type="entry name" value="Mob_Pre"/>
</dbReference>
<dbReference type="Pfam" id="PF01076">
    <property type="entry name" value="Mob_Pre"/>
    <property type="match status" value="1"/>
</dbReference>
<comment type="caution">
    <text evidence="2">The sequence shown here is derived from an EMBL/GenBank/DDBJ whole genome shotgun (WGS) entry which is preliminary data.</text>
</comment>
<dbReference type="AlphaFoldDB" id="A0A412E0V0"/>
<dbReference type="CDD" id="cd17242">
    <property type="entry name" value="MobM_relaxase"/>
    <property type="match status" value="1"/>
</dbReference>
<sequence length="518" mass="59878">MNESIKQAMHLDACKSFGAAEANENERRWDDKMIDSKNNDSINNYDKTRMRLNFEIGPDGKIHSLGYQDKRLDVRLQERLNELGWRPFKADSKIQPNCCARLIFGGNRERTLGMAFGTQDLKLDKGSDNSHIHRCKEVEQWALDVYNWCCRRYGKENIIGFQVHLDETSPHIHALIVPVGVRPKSGRECVMWSAKFGKNKYEYGSILKEMHTSLYEEVGSKYGLERGDSVEGRNIQHLNKRDYIRKLAKEQKKMEKAIRGLQTMKDNIEAEMKMFSDELKILEKDLAAGRVVLAEYQNKKACIEDLIHDCQERLDDKETKLMIKQQELDSLLKDIQNIHSVNRPFKNYKIEFNAPQITEKPPMFGTDKWLERQNTIIEKQFTAMGRKLEELYRNEAANQVEAVRQNILVDMKDVHTLKAENKTLTECMNYWSNLALKTFDYLSIPSLRDELCAVATALIGGDYVVPSGGGGGGNESDLRWDGRRPNEPDFAFQRRCFSHAVKYIMAKYSVKQNKGRAR</sequence>
<evidence type="ECO:0000313" key="3">
    <source>
        <dbReference type="Proteomes" id="UP000284161"/>
    </source>
</evidence>
<dbReference type="GO" id="GO:0003677">
    <property type="term" value="F:DNA binding"/>
    <property type="evidence" value="ECO:0007669"/>
    <property type="project" value="InterPro"/>
</dbReference>
<accession>A0A412E0V0</accession>
<organism evidence="2 3">
    <name type="scientific">Bacteroides stercoris</name>
    <dbReference type="NCBI Taxonomy" id="46506"/>
    <lineage>
        <taxon>Bacteria</taxon>
        <taxon>Pseudomonadati</taxon>
        <taxon>Bacteroidota</taxon>
        <taxon>Bacteroidia</taxon>
        <taxon>Bacteroidales</taxon>
        <taxon>Bacteroidaceae</taxon>
        <taxon>Bacteroides</taxon>
    </lineage>
</organism>
<dbReference type="EMBL" id="QRUB01000023">
    <property type="protein sequence ID" value="RGR26206.1"/>
    <property type="molecule type" value="Genomic_DNA"/>
</dbReference>
<dbReference type="Gene3D" id="3.30.930.30">
    <property type="match status" value="1"/>
</dbReference>
<name>A0A412E0V0_BACSE</name>
<keyword evidence="1" id="KW-0175">Coiled coil</keyword>
<dbReference type="Proteomes" id="UP000284161">
    <property type="component" value="Unassembled WGS sequence"/>
</dbReference>
<dbReference type="GO" id="GO:0006310">
    <property type="term" value="P:DNA recombination"/>
    <property type="evidence" value="ECO:0007669"/>
    <property type="project" value="InterPro"/>
</dbReference>
<protein>
    <submittedName>
        <fullName evidence="2">Recombinase</fullName>
    </submittedName>
</protein>
<gene>
    <name evidence="2" type="ORF">DWY58_15890</name>
</gene>
<evidence type="ECO:0000256" key="1">
    <source>
        <dbReference type="SAM" id="Coils"/>
    </source>
</evidence>
<feature type="coiled-coil region" evidence="1">
    <location>
        <begin position="244"/>
        <end position="334"/>
    </location>
</feature>
<evidence type="ECO:0000313" key="2">
    <source>
        <dbReference type="EMBL" id="RGR26206.1"/>
    </source>
</evidence>
<reference evidence="2 3" key="1">
    <citation type="submission" date="2018-08" db="EMBL/GenBank/DDBJ databases">
        <title>A genome reference for cultivated species of the human gut microbiota.</title>
        <authorList>
            <person name="Zou Y."/>
            <person name="Xue W."/>
            <person name="Luo G."/>
        </authorList>
    </citation>
    <scope>NUCLEOTIDE SEQUENCE [LARGE SCALE GENOMIC DNA]</scope>
    <source>
        <strain evidence="2 3">AF25-6</strain>
    </source>
</reference>